<protein>
    <submittedName>
        <fullName evidence="2">Uncharacterized protein</fullName>
    </submittedName>
</protein>
<name>A0A679BCN6_9VIRU</name>
<organism evidence="2">
    <name type="scientific">Osugoroshi virus</name>
    <dbReference type="NCBI Taxonomy" id="2202814"/>
    <lineage>
        <taxon>Viruses</taxon>
        <taxon>Riboviria</taxon>
        <taxon>Orthornavirae</taxon>
        <taxon>Pisuviricota</taxon>
        <taxon>Duplopiviricetes</taxon>
        <taxon>Durnavirales</taxon>
        <taxon>Partitiviridae</taxon>
    </lineage>
</organism>
<evidence type="ECO:0000256" key="1">
    <source>
        <dbReference type="SAM" id="MobiDB-lite"/>
    </source>
</evidence>
<feature type="region of interest" description="Disordered" evidence="1">
    <location>
        <begin position="206"/>
        <end position="231"/>
    </location>
</feature>
<accession>A0A679BCN6</accession>
<feature type="compositionally biased region" description="Basic and acidic residues" evidence="1">
    <location>
        <begin position="210"/>
        <end position="219"/>
    </location>
</feature>
<sequence>MIPTIFLSFLFMYIHRGCKLSRHDADGLECKCCSYDYLSTICRKVLHHDLSYGQWITAHAAVSLLYLTPERCTAILTNLFDISADIREPLPAGIYLGMNVDPDELLAKMHGYVRAGFQRIIAMRINISQHLNQHLMSTIKQVKFHLTMDTDSVDTCGAAMITRVKQSTIIPDQEPRLVENGEACATCLPCIGRVALLSEALPRLDVNNHSPEDAPDKQDSNISGPGVEDSISTSHIAEDHHFGNIGGGVRLNPKYKDQRTIATQCSLSTKNVECGPDDETLKSVRALYNEFAYPQRKTRRLRRRTALQREVTKLRKDVQELTEHMHSLLSYIKVTG</sequence>
<evidence type="ECO:0000313" key="2">
    <source>
        <dbReference type="EMBL" id="BBE15519.1"/>
    </source>
</evidence>
<dbReference type="EMBL" id="LC383813">
    <property type="protein sequence ID" value="BBE15519.1"/>
    <property type="molecule type" value="Genomic_RNA"/>
</dbReference>
<proteinExistence type="predicted"/>
<reference evidence="2" key="1">
    <citation type="submission" date="2018-05" db="EMBL/GenBank/DDBJ databases">
        <title>Osugoroshi viruses, novel members of Partitiviridae, are late male-killing virus in Homona magnanima.</title>
        <authorList>
            <person name="Fujita R."/>
            <person name="Inoue M."/>
            <person name="Takamatu T."/>
            <person name="Arai H."/>
            <person name="Nishino M."/>
            <person name="Koyama H."/>
            <person name="Abe N."/>
            <person name="Nakai M."/>
            <person name="Kunimi Y."/>
        </authorList>
    </citation>
    <scope>NUCLEOTIDE SEQUENCE</scope>
</reference>